<reference evidence="2" key="1">
    <citation type="submission" date="2016-06" db="EMBL/GenBank/DDBJ databases">
        <title>Parallel loss of symbiosis genes in relatives of nitrogen-fixing non-legume Parasponia.</title>
        <authorList>
            <person name="Van Velzen R."/>
            <person name="Holmer R."/>
            <person name="Bu F."/>
            <person name="Rutten L."/>
            <person name="Van Zeijl A."/>
            <person name="Liu W."/>
            <person name="Santuari L."/>
            <person name="Cao Q."/>
            <person name="Sharma T."/>
            <person name="Shen D."/>
            <person name="Roswanjaya Y."/>
            <person name="Wardhani T."/>
            <person name="Kalhor M.S."/>
            <person name="Jansen J."/>
            <person name="Van den Hoogen J."/>
            <person name="Gungor B."/>
            <person name="Hartog M."/>
            <person name="Hontelez J."/>
            <person name="Verver J."/>
            <person name="Yang W.-C."/>
            <person name="Schijlen E."/>
            <person name="Repin R."/>
            <person name="Schilthuizen M."/>
            <person name="Schranz E."/>
            <person name="Heidstra R."/>
            <person name="Miyata K."/>
            <person name="Fedorova E."/>
            <person name="Kohlen W."/>
            <person name="Bisseling T."/>
            <person name="Smit S."/>
            <person name="Geurts R."/>
        </authorList>
    </citation>
    <scope>NUCLEOTIDE SEQUENCE [LARGE SCALE GENOMIC DNA]</scope>
    <source>
        <strain evidence="2">cv. RG33-2</strain>
    </source>
</reference>
<dbReference type="InParanoid" id="A0A2P5CKF4"/>
<evidence type="ECO:0000313" key="1">
    <source>
        <dbReference type="EMBL" id="PON61496.1"/>
    </source>
</evidence>
<gene>
    <name evidence="1" type="ORF">TorRG33x02_281440</name>
</gene>
<proteinExistence type="predicted"/>
<organism evidence="1 2">
    <name type="scientific">Trema orientale</name>
    <name type="common">Charcoal tree</name>
    <name type="synonym">Celtis orientalis</name>
    <dbReference type="NCBI Taxonomy" id="63057"/>
    <lineage>
        <taxon>Eukaryota</taxon>
        <taxon>Viridiplantae</taxon>
        <taxon>Streptophyta</taxon>
        <taxon>Embryophyta</taxon>
        <taxon>Tracheophyta</taxon>
        <taxon>Spermatophyta</taxon>
        <taxon>Magnoliopsida</taxon>
        <taxon>eudicotyledons</taxon>
        <taxon>Gunneridae</taxon>
        <taxon>Pentapetalae</taxon>
        <taxon>rosids</taxon>
        <taxon>fabids</taxon>
        <taxon>Rosales</taxon>
        <taxon>Cannabaceae</taxon>
        <taxon>Trema</taxon>
    </lineage>
</organism>
<dbReference type="EMBL" id="JXTC01000355">
    <property type="protein sequence ID" value="PON61496.1"/>
    <property type="molecule type" value="Genomic_DNA"/>
</dbReference>
<accession>A0A2P5CKF4</accession>
<keyword evidence="2" id="KW-1185">Reference proteome</keyword>
<evidence type="ECO:0000313" key="2">
    <source>
        <dbReference type="Proteomes" id="UP000237000"/>
    </source>
</evidence>
<protein>
    <submittedName>
        <fullName evidence="1">Uncharacterized protein</fullName>
    </submittedName>
</protein>
<name>A0A2P5CKF4_TREOI</name>
<comment type="caution">
    <text evidence="1">The sequence shown here is derived from an EMBL/GenBank/DDBJ whole genome shotgun (WGS) entry which is preliminary data.</text>
</comment>
<sequence length="157" mass="16907">MGIMDRGINWNGSSIDDPGHGTTQHNTMYIFCGLEPALADLTFKPKPRHSPSTLQPWALAMIGVIVPACRARPRHCHSPEGSEPGASDGLGIFVNGSGEARPMALQVLYPIVGGSELIDSQKTISFSDSRRLKIPSFVLEIVQQVKSGLRGNFLGII</sequence>
<dbReference type="Proteomes" id="UP000237000">
    <property type="component" value="Unassembled WGS sequence"/>
</dbReference>
<feature type="non-terminal residue" evidence="1">
    <location>
        <position position="157"/>
    </location>
</feature>
<dbReference type="AlphaFoldDB" id="A0A2P5CKF4"/>